<comment type="catalytic activity">
    <reaction evidence="8">
        <text>The enzyme shows specific recognition of a C-terminal tripeptide, Xaa-Yaa-Zaa, in which Xaa is preferably Ala or Leu, Yaa is preferably Ala or Tyr, and Zaa is preferably Ala, but then cleaves at a variable distance from the C-terminus. A typical cleavage is -Ala-Ala-|-Arg-Ala-Ala-Lys-Glu-Asn-Tyr-Ala-Leu-Ala-Ala.</text>
        <dbReference type="EC" id="3.4.21.102"/>
    </reaction>
</comment>
<dbReference type="Pfam" id="PF17820">
    <property type="entry name" value="PDZ_6"/>
    <property type="match status" value="1"/>
</dbReference>
<evidence type="ECO:0000313" key="16">
    <source>
        <dbReference type="Proteomes" id="UP000034681"/>
    </source>
</evidence>
<dbReference type="InterPro" id="IPR004447">
    <property type="entry name" value="Peptidase_S41A"/>
</dbReference>
<dbReference type="InterPro" id="IPR005151">
    <property type="entry name" value="Tail-specific_protease"/>
</dbReference>
<dbReference type="FunFam" id="3.30.750.44:FF:000002">
    <property type="entry name" value="carboxyl-terminal-processing peptidase 2, chloroplastic"/>
    <property type="match status" value="1"/>
</dbReference>
<dbReference type="EC" id="3.4.21.102" evidence="10"/>
<feature type="domain" description="PDZ" evidence="14">
    <location>
        <begin position="109"/>
        <end position="177"/>
    </location>
</feature>
<comment type="similarity">
    <text evidence="2 13">Belongs to the peptidase S41A family.</text>
</comment>
<evidence type="ECO:0000256" key="7">
    <source>
        <dbReference type="ARBA" id="ARBA00023078"/>
    </source>
</evidence>
<keyword evidence="5 13" id="KW-0378">Hydrolase</keyword>
<dbReference type="Pfam" id="PF03572">
    <property type="entry name" value="Peptidase_S41"/>
    <property type="match status" value="1"/>
</dbReference>
<evidence type="ECO:0000256" key="4">
    <source>
        <dbReference type="ARBA" id="ARBA00022729"/>
    </source>
</evidence>
<reference evidence="15" key="1">
    <citation type="submission" date="2012-04" db="EMBL/GenBank/DDBJ databases">
        <authorList>
            <person name="Borisov I.G."/>
            <person name="Ivanikova N.V."/>
            <person name="Pinevich A.V."/>
        </authorList>
    </citation>
    <scope>NUCLEOTIDE SEQUENCE</scope>
    <source>
        <strain evidence="15">CALU 1027</strain>
    </source>
</reference>
<evidence type="ECO:0000256" key="6">
    <source>
        <dbReference type="ARBA" id="ARBA00022825"/>
    </source>
</evidence>
<dbReference type="PANTHER" id="PTHR32060">
    <property type="entry name" value="TAIL-SPECIFIC PROTEASE"/>
    <property type="match status" value="1"/>
</dbReference>
<evidence type="ECO:0000256" key="8">
    <source>
        <dbReference type="ARBA" id="ARBA00051784"/>
    </source>
</evidence>
<dbReference type="FunFam" id="3.90.226.10:FF:000023">
    <property type="entry name" value="Carboxyl-terminal processing protease"/>
    <property type="match status" value="1"/>
</dbReference>
<dbReference type="InterPro" id="IPR028204">
    <property type="entry name" value="Tricorn_C1"/>
</dbReference>
<evidence type="ECO:0000256" key="12">
    <source>
        <dbReference type="ARBA" id="ARBA00080563"/>
    </source>
</evidence>
<dbReference type="EMBL" id="AJTX02000006">
    <property type="protein sequence ID" value="KKI99389.1"/>
    <property type="molecule type" value="Genomic_DNA"/>
</dbReference>
<keyword evidence="6 13" id="KW-0720">Serine protease</keyword>
<dbReference type="InterPro" id="IPR001478">
    <property type="entry name" value="PDZ"/>
</dbReference>
<protein>
    <recommendedName>
        <fullName evidence="11">Carboxyl-terminal-processing protease</fullName>
        <ecNumber evidence="10">3.4.21.102</ecNumber>
    </recommendedName>
    <alternativeName>
        <fullName evidence="12">CtpA</fullName>
    </alternativeName>
</protein>
<dbReference type="Gene3D" id="3.30.750.44">
    <property type="match status" value="1"/>
</dbReference>
<dbReference type="eggNOG" id="COG0793">
    <property type="taxonomic scope" value="Bacteria"/>
</dbReference>
<dbReference type="OrthoDB" id="9812068at2"/>
<sequence length="427" mass="46976">MVISRSKLVIGATTILVATVTLTGAGIHWSKSQAFFQESPKELIDEVWQIIDRSYVDATFNQVDWQAVRLEYLGKPYGNQEEAYTAVREMLEQLDDPYTRFMDPQEFKDMQIDTSGELTGVGIQLSQDEETDELVVVSPIEDTPAFEAGILSKDVIIKIDGQSTEGMDVNDAVQLIRGPVNSQITLTIRRGEEELDFSMVRARIEIHPVRYEYRTEAGQPPIGYIRLTQFSANAAEEMREAINDLQSQQVEGFVLDLRSNPGGLLYASIDIASMWMDSGTIVSTVDRKGIVDEEKANNRALTDLPLVILVDGGSASASEILSGALQDNHRAELVGTQTFGKGLVQSVRPLGDGSGLAVTIAKYLTPSGRDINKEGIAPDEVLELSEEQREFLGENRDAIGTLEDPQYSKALEILKGQIDQGSRAASQ</sequence>
<organism evidence="15 16">
    <name type="scientific">Prochlorothrix hollandica PCC 9006 = CALU 1027</name>
    <dbReference type="NCBI Taxonomy" id="317619"/>
    <lineage>
        <taxon>Bacteria</taxon>
        <taxon>Bacillati</taxon>
        <taxon>Cyanobacteriota</taxon>
        <taxon>Cyanophyceae</taxon>
        <taxon>Prochlorotrichales</taxon>
        <taxon>Prochlorotrichaceae</taxon>
        <taxon>Prochlorothrix</taxon>
    </lineage>
</organism>
<comment type="subcellular location">
    <subcellularLocation>
        <location evidence="1">Cellular thylakoid lumen</location>
    </subcellularLocation>
</comment>
<dbReference type="GO" id="GO:0030288">
    <property type="term" value="C:outer membrane-bounded periplasmic space"/>
    <property type="evidence" value="ECO:0007669"/>
    <property type="project" value="TreeGrafter"/>
</dbReference>
<dbReference type="GO" id="GO:0031979">
    <property type="term" value="C:plasma membrane-derived thylakoid lumen"/>
    <property type="evidence" value="ECO:0007669"/>
    <property type="project" value="UniProtKB-SubCell"/>
</dbReference>
<proteinExistence type="inferred from homology"/>
<dbReference type="STRING" id="317619.GCA_000332315_02298"/>
<evidence type="ECO:0000256" key="3">
    <source>
        <dbReference type="ARBA" id="ARBA00022670"/>
    </source>
</evidence>
<keyword evidence="7" id="KW-0793">Thylakoid</keyword>
<dbReference type="InterPro" id="IPR041489">
    <property type="entry name" value="PDZ_6"/>
</dbReference>
<dbReference type="AlphaFoldDB" id="A0A0M2PTF3"/>
<dbReference type="PROSITE" id="PS50106">
    <property type="entry name" value="PDZ"/>
    <property type="match status" value="1"/>
</dbReference>
<dbReference type="Proteomes" id="UP000034681">
    <property type="component" value="Unassembled WGS sequence"/>
</dbReference>
<dbReference type="Gene3D" id="3.90.226.10">
    <property type="entry name" value="2-enoyl-CoA Hydratase, Chain A, domain 1"/>
    <property type="match status" value="1"/>
</dbReference>
<evidence type="ECO:0000256" key="2">
    <source>
        <dbReference type="ARBA" id="ARBA00009179"/>
    </source>
</evidence>
<evidence type="ECO:0000256" key="1">
    <source>
        <dbReference type="ARBA" id="ARBA00004518"/>
    </source>
</evidence>
<dbReference type="GO" id="GO:0007165">
    <property type="term" value="P:signal transduction"/>
    <property type="evidence" value="ECO:0007669"/>
    <property type="project" value="TreeGrafter"/>
</dbReference>
<dbReference type="CDD" id="cd06782">
    <property type="entry name" value="cpPDZ_CPP-like"/>
    <property type="match status" value="1"/>
</dbReference>
<dbReference type="SUPFAM" id="SSF52096">
    <property type="entry name" value="ClpP/crotonase"/>
    <property type="match status" value="1"/>
</dbReference>
<dbReference type="SUPFAM" id="SSF50156">
    <property type="entry name" value="PDZ domain-like"/>
    <property type="match status" value="1"/>
</dbReference>
<dbReference type="SMART" id="SM00245">
    <property type="entry name" value="TSPc"/>
    <property type="match status" value="1"/>
</dbReference>
<dbReference type="PANTHER" id="PTHR32060:SF30">
    <property type="entry name" value="CARBOXY-TERMINAL PROCESSING PROTEASE CTPA"/>
    <property type="match status" value="1"/>
</dbReference>
<dbReference type="GO" id="GO:0006508">
    <property type="term" value="P:proteolysis"/>
    <property type="evidence" value="ECO:0007669"/>
    <property type="project" value="UniProtKB-KW"/>
</dbReference>
<dbReference type="Gene3D" id="2.30.42.10">
    <property type="match status" value="1"/>
</dbReference>
<evidence type="ECO:0000313" key="15">
    <source>
        <dbReference type="EMBL" id="KKI99389.1"/>
    </source>
</evidence>
<dbReference type="GO" id="GO:0004252">
    <property type="term" value="F:serine-type endopeptidase activity"/>
    <property type="evidence" value="ECO:0007669"/>
    <property type="project" value="UniProtKB-EC"/>
</dbReference>
<dbReference type="RefSeq" id="WP_026099537.1">
    <property type="nucleotide sequence ID" value="NZ_KB235937.1"/>
</dbReference>
<name>A0A0M2PTF3_PROHO</name>
<dbReference type="InterPro" id="IPR036034">
    <property type="entry name" value="PDZ_sf"/>
</dbReference>
<evidence type="ECO:0000256" key="5">
    <source>
        <dbReference type="ARBA" id="ARBA00022801"/>
    </source>
</evidence>
<dbReference type="SMART" id="SM00228">
    <property type="entry name" value="PDZ"/>
    <property type="match status" value="1"/>
</dbReference>
<evidence type="ECO:0000256" key="13">
    <source>
        <dbReference type="RuleBase" id="RU004404"/>
    </source>
</evidence>
<comment type="function">
    <text evidence="9">Cleavage of the 16 C-terminal residues from the D1 precursor of photosystem II (PSII). This proteolytic processing is necessary to allow the light-driven assembly of the oxygen-evolving cluster (a tetranuclear manganese), which is responsible for photosynthetic water oxidation.</text>
</comment>
<comment type="caution">
    <text evidence="15">The sequence shown here is derived from an EMBL/GenBank/DDBJ whole genome shotgun (WGS) entry which is preliminary data.</text>
</comment>
<dbReference type="Pfam" id="PF14684">
    <property type="entry name" value="Tricorn_C1"/>
    <property type="match status" value="1"/>
</dbReference>
<dbReference type="FunFam" id="2.30.42.10:FF:000063">
    <property type="entry name" value="Peptidase, S41 family"/>
    <property type="match status" value="1"/>
</dbReference>
<dbReference type="InterPro" id="IPR054626">
    <property type="entry name" value="Cterm_S41_CtpC"/>
</dbReference>
<dbReference type="NCBIfam" id="TIGR00225">
    <property type="entry name" value="prc"/>
    <property type="match status" value="1"/>
</dbReference>
<keyword evidence="4" id="KW-0732">Signal</keyword>
<dbReference type="NCBIfam" id="NF045590">
    <property type="entry name" value="Cterm_S41_CtpC"/>
    <property type="match status" value="1"/>
</dbReference>
<evidence type="ECO:0000256" key="9">
    <source>
        <dbReference type="ARBA" id="ARBA00053093"/>
    </source>
</evidence>
<dbReference type="InterPro" id="IPR029045">
    <property type="entry name" value="ClpP/crotonase-like_dom_sf"/>
</dbReference>
<accession>A0A0M2PTF3</accession>
<gene>
    <name evidence="15" type="ORF">PROH_15645</name>
</gene>
<dbReference type="CDD" id="cd07560">
    <property type="entry name" value="Peptidase_S41_CPP"/>
    <property type="match status" value="1"/>
</dbReference>
<evidence type="ECO:0000256" key="11">
    <source>
        <dbReference type="ARBA" id="ARBA00069724"/>
    </source>
</evidence>
<keyword evidence="3 13" id="KW-0645">Protease</keyword>
<evidence type="ECO:0000256" key="10">
    <source>
        <dbReference type="ARBA" id="ARBA00066637"/>
    </source>
</evidence>
<keyword evidence="16" id="KW-1185">Reference proteome</keyword>
<evidence type="ECO:0000259" key="14">
    <source>
        <dbReference type="PROSITE" id="PS50106"/>
    </source>
</evidence>